<reference evidence="1 2" key="1">
    <citation type="submission" date="2023-07" db="EMBL/GenBank/DDBJ databases">
        <title>Genomic Encyclopedia of Type Strains, Phase IV (KMG-IV): sequencing the most valuable type-strain genomes for metagenomic binning, comparative biology and taxonomic classification.</title>
        <authorList>
            <person name="Goeker M."/>
        </authorList>
    </citation>
    <scope>NUCLEOTIDE SEQUENCE [LARGE SCALE GENOMIC DNA]</scope>
    <source>
        <strain evidence="1 2">DSM 15561</strain>
    </source>
</reference>
<protein>
    <recommendedName>
        <fullName evidence="3">DUF3540 domain-containing protein</fullName>
    </recommendedName>
</protein>
<dbReference type="Proteomes" id="UP001235094">
    <property type="component" value="Unassembled WGS sequence"/>
</dbReference>
<name>A0ABU0LL80_9HYPH</name>
<evidence type="ECO:0000313" key="1">
    <source>
        <dbReference type="EMBL" id="MDQ0509465.1"/>
    </source>
</evidence>
<gene>
    <name evidence="1" type="ORF">QOZ99_000342</name>
</gene>
<organism evidence="1 2">
    <name type="scientific">Ancylobacter amanitiformis</name>
    <dbReference type="NCBI Taxonomy" id="217069"/>
    <lineage>
        <taxon>Bacteria</taxon>
        <taxon>Pseudomonadati</taxon>
        <taxon>Pseudomonadota</taxon>
        <taxon>Alphaproteobacteria</taxon>
        <taxon>Hyphomicrobiales</taxon>
        <taxon>Xanthobacteraceae</taxon>
        <taxon>Ancylobacter</taxon>
    </lineage>
</organism>
<dbReference type="RefSeq" id="WP_306888150.1">
    <property type="nucleotide sequence ID" value="NZ_JAUSVR010000001.1"/>
</dbReference>
<proteinExistence type="predicted"/>
<accession>A0ABU0LL80</accession>
<keyword evidence="2" id="KW-1185">Reference proteome</keyword>
<dbReference type="EMBL" id="JAUSVR010000001">
    <property type="protein sequence ID" value="MDQ0509465.1"/>
    <property type="molecule type" value="Genomic_DNA"/>
</dbReference>
<evidence type="ECO:0008006" key="3">
    <source>
        <dbReference type="Google" id="ProtNLM"/>
    </source>
</evidence>
<evidence type="ECO:0000313" key="2">
    <source>
        <dbReference type="Proteomes" id="UP001235094"/>
    </source>
</evidence>
<sequence>MAVVPAPAGVHAARVLGPGADGRIRVVFGEVEDTAIRAFGCLVEPVVGDRVLLAEVEGTRFVLAVLDRLLPVAATLSAPGVERLTVAAPRLELAAGDTLALAAARDVTIESRTVGIRAHAVFLVGRLVTLVADHLRSTARRREVVADQIAVQAQSRVVLVRDIDVLEAGTVTQSVAGITSTTAGTAVLVAKEDVRFDGKRVTVG</sequence>
<comment type="caution">
    <text evidence="1">The sequence shown here is derived from an EMBL/GenBank/DDBJ whole genome shotgun (WGS) entry which is preliminary data.</text>
</comment>
<dbReference type="Pfam" id="PF12059">
    <property type="entry name" value="DUF3540"/>
    <property type="match status" value="1"/>
</dbReference>
<dbReference type="InterPro" id="IPR021927">
    <property type="entry name" value="DUF3540"/>
</dbReference>